<name>B9XF94_PEDPL</name>
<dbReference type="PANTHER" id="PTHR12110">
    <property type="entry name" value="HYDROXYPYRUVATE ISOMERASE"/>
    <property type="match status" value="1"/>
</dbReference>
<evidence type="ECO:0000313" key="2">
    <source>
        <dbReference type="EMBL" id="EEF61592.1"/>
    </source>
</evidence>
<reference evidence="2 3" key="1">
    <citation type="journal article" date="2011" name="J. Bacteriol.">
        <title>Genome sequence of 'Pedosphaera parvula' Ellin514, an aerobic Verrucomicrobial isolate from pasture soil.</title>
        <authorList>
            <person name="Kant R."/>
            <person name="van Passel M.W."/>
            <person name="Sangwan P."/>
            <person name="Palva A."/>
            <person name="Lucas S."/>
            <person name="Copeland A."/>
            <person name="Lapidus A."/>
            <person name="Glavina Del Rio T."/>
            <person name="Dalin E."/>
            <person name="Tice H."/>
            <person name="Bruce D."/>
            <person name="Goodwin L."/>
            <person name="Pitluck S."/>
            <person name="Chertkov O."/>
            <person name="Larimer F.W."/>
            <person name="Land M.L."/>
            <person name="Hauser L."/>
            <person name="Brettin T.S."/>
            <person name="Detter J.C."/>
            <person name="Han S."/>
            <person name="de Vos W.M."/>
            <person name="Janssen P.H."/>
            <person name="Smidt H."/>
        </authorList>
    </citation>
    <scope>NUCLEOTIDE SEQUENCE [LARGE SCALE GENOMIC DNA]</scope>
    <source>
        <strain evidence="2 3">Ellin514</strain>
    </source>
</reference>
<dbReference type="PANTHER" id="PTHR12110:SF41">
    <property type="entry name" value="INOSOSE DEHYDRATASE"/>
    <property type="match status" value="1"/>
</dbReference>
<dbReference type="InterPro" id="IPR036237">
    <property type="entry name" value="Xyl_isomerase-like_sf"/>
</dbReference>
<dbReference type="InterPro" id="IPR013022">
    <property type="entry name" value="Xyl_isomerase-like_TIM-brl"/>
</dbReference>
<proteinExistence type="predicted"/>
<dbReference type="Pfam" id="PF01261">
    <property type="entry name" value="AP_endonuc_2"/>
    <property type="match status" value="1"/>
</dbReference>
<accession>B9XF94</accession>
<dbReference type="GO" id="GO:0016853">
    <property type="term" value="F:isomerase activity"/>
    <property type="evidence" value="ECO:0007669"/>
    <property type="project" value="UniProtKB-KW"/>
</dbReference>
<protein>
    <submittedName>
        <fullName evidence="2">Xylose isomerase domain protein TIM barrel</fullName>
    </submittedName>
</protein>
<dbReference type="SUPFAM" id="SSF51658">
    <property type="entry name" value="Xylose isomerase-like"/>
    <property type="match status" value="1"/>
</dbReference>
<dbReference type="InterPro" id="IPR050312">
    <property type="entry name" value="IolE/XylAMocC-like"/>
</dbReference>
<evidence type="ECO:0000259" key="1">
    <source>
        <dbReference type="Pfam" id="PF01261"/>
    </source>
</evidence>
<dbReference type="STRING" id="320771.Cflav_PD4271"/>
<feature type="domain" description="Xylose isomerase-like TIM barrel" evidence="1">
    <location>
        <begin position="90"/>
        <end position="302"/>
    </location>
</feature>
<sequence>MVVSGGRLCSKKANQLNPFADGTSDNETTIMSLKNRFLGGVACAASLVALNFSPALLAEPIPASCKVGDFVVGCQAYTFNRFSVMEAIEKTAQAGGTVIEFYPGQKLSPEQPKAKWDHNASPETIKMVKDQLAKYHIRPVSYGVVYPKGGEAEWRKIFDFAKEMGLYSITTESVGELDLIEKLVKEYDIKVGIHEHKKRPDDANYKIWDPNYVLSLVKDRDARIGACADTGHWASSGVTPLEGIKILKGRIVSLHLKERTEIGKQLPDAIYGTGVSNIKGILDELKDQKFEGPIDIEYENNWDHSVPDVAQCIGFVRGYSTAK</sequence>
<keyword evidence="2" id="KW-0413">Isomerase</keyword>
<keyword evidence="3" id="KW-1185">Reference proteome</keyword>
<evidence type="ECO:0000313" key="3">
    <source>
        <dbReference type="Proteomes" id="UP000003688"/>
    </source>
</evidence>
<dbReference type="AlphaFoldDB" id="B9XF94"/>
<dbReference type="Gene3D" id="3.20.20.150">
    <property type="entry name" value="Divalent-metal-dependent TIM barrel enzymes"/>
    <property type="match status" value="1"/>
</dbReference>
<organism evidence="2 3">
    <name type="scientific">Pedosphaera parvula (strain Ellin514)</name>
    <dbReference type="NCBI Taxonomy" id="320771"/>
    <lineage>
        <taxon>Bacteria</taxon>
        <taxon>Pseudomonadati</taxon>
        <taxon>Verrucomicrobiota</taxon>
        <taxon>Pedosphaerae</taxon>
        <taxon>Pedosphaerales</taxon>
        <taxon>Pedosphaeraceae</taxon>
        <taxon>Pedosphaera</taxon>
    </lineage>
</organism>
<gene>
    <name evidence="2" type="ORF">Cflav_PD4271</name>
</gene>
<dbReference type="EMBL" id="ABOX02000009">
    <property type="protein sequence ID" value="EEF61592.1"/>
    <property type="molecule type" value="Genomic_DNA"/>
</dbReference>
<comment type="caution">
    <text evidence="2">The sequence shown here is derived from an EMBL/GenBank/DDBJ whole genome shotgun (WGS) entry which is preliminary data.</text>
</comment>
<dbReference type="Proteomes" id="UP000003688">
    <property type="component" value="Unassembled WGS sequence"/>
</dbReference>